<evidence type="ECO:0000256" key="1">
    <source>
        <dbReference type="ARBA" id="ARBA00004496"/>
    </source>
</evidence>
<feature type="binding site" evidence="11">
    <location>
        <position position="66"/>
    </location>
    <ligand>
        <name>ATP</name>
        <dbReference type="ChEBI" id="CHEBI:30616"/>
    </ligand>
</feature>
<dbReference type="InterPro" id="IPR011817">
    <property type="entry name" value="Uridylate_kinase"/>
</dbReference>
<comment type="caution">
    <text evidence="11">Lacks conserved residue(s) required for the propagation of feature annotation.</text>
</comment>
<gene>
    <name evidence="11" type="primary">pyrH</name>
    <name evidence="13" type="ORF">C9I82_121</name>
</gene>
<dbReference type="FunFam" id="3.40.1160.10:FF:000001">
    <property type="entry name" value="Uridylate kinase"/>
    <property type="match status" value="1"/>
</dbReference>
<dbReference type="Gene3D" id="3.40.1160.10">
    <property type="entry name" value="Acetylglutamate kinase-like"/>
    <property type="match status" value="1"/>
</dbReference>
<dbReference type="HAMAP" id="MF_01220_B">
    <property type="entry name" value="PyrH_B"/>
    <property type="match status" value="1"/>
</dbReference>
<dbReference type="AlphaFoldDB" id="A0A346DZE0"/>
<evidence type="ECO:0000313" key="13">
    <source>
        <dbReference type="EMBL" id="AXN02095.1"/>
    </source>
</evidence>
<evidence type="ECO:0000256" key="9">
    <source>
        <dbReference type="ARBA" id="ARBA00022975"/>
    </source>
</evidence>
<comment type="subunit">
    <text evidence="11">Homohexamer.</text>
</comment>
<evidence type="ECO:0000256" key="10">
    <source>
        <dbReference type="ARBA" id="ARBA00047767"/>
    </source>
</evidence>
<evidence type="ECO:0000256" key="6">
    <source>
        <dbReference type="ARBA" id="ARBA00022741"/>
    </source>
</evidence>
<dbReference type="KEGG" id="ppet:C9I82_121"/>
<dbReference type="CDD" id="cd04254">
    <property type="entry name" value="AAK_UMPK-PyrH-Ec"/>
    <property type="match status" value="1"/>
</dbReference>
<dbReference type="GO" id="GO:0006225">
    <property type="term" value="P:UDP biosynthetic process"/>
    <property type="evidence" value="ECO:0007669"/>
    <property type="project" value="TreeGrafter"/>
</dbReference>
<comment type="subcellular location">
    <subcellularLocation>
        <location evidence="1 11">Cytoplasm</location>
    </subcellularLocation>
</comment>
<dbReference type="Pfam" id="PF00696">
    <property type="entry name" value="AA_kinase"/>
    <property type="match status" value="1"/>
</dbReference>
<dbReference type="SUPFAM" id="SSF53633">
    <property type="entry name" value="Carbamate kinase-like"/>
    <property type="match status" value="1"/>
</dbReference>
<name>A0A346DZE0_9ENTR</name>
<evidence type="ECO:0000259" key="12">
    <source>
        <dbReference type="Pfam" id="PF00696"/>
    </source>
</evidence>
<dbReference type="Proteomes" id="UP000256856">
    <property type="component" value="Chromosome"/>
</dbReference>
<dbReference type="PIRSF" id="PIRSF005650">
    <property type="entry name" value="Uridylate_kin"/>
    <property type="match status" value="1"/>
</dbReference>
<comment type="catalytic activity">
    <reaction evidence="10 11">
        <text>UMP + ATP = UDP + ADP</text>
        <dbReference type="Rhea" id="RHEA:24400"/>
        <dbReference type="ChEBI" id="CHEBI:30616"/>
        <dbReference type="ChEBI" id="CHEBI:57865"/>
        <dbReference type="ChEBI" id="CHEBI:58223"/>
        <dbReference type="ChEBI" id="CHEBI:456216"/>
        <dbReference type="EC" id="2.7.4.22"/>
    </reaction>
</comment>
<feature type="binding site" evidence="11">
    <location>
        <position position="182"/>
    </location>
    <ligand>
        <name>ATP</name>
        <dbReference type="ChEBI" id="CHEBI:30616"/>
    </ligand>
</feature>
<sequence>MFTTEFIMLINTDKFKYRRILLKVSGEIFGKNDSSNININIINNFLKEIKSISRLGIQIGLVIGGGNIVRGSDISNFGIDRVVCDYMGMLSTIINGLALSNILNNSSVNSYLMSSIPIDGICHTYDYFKAIDLLIKNFIVIFVGGIGNPFFTTDSAACLRGIELNADIILKGTKVDGVFSADPFISPNAILYDKLSYSEILNLNLKIMDSTALIMAKEHKLPIRIFNINSKGVIKRIIMGENVGTLIY</sequence>
<feature type="binding site" evidence="11">
    <location>
        <begin position="23"/>
        <end position="26"/>
    </location>
    <ligand>
        <name>ATP</name>
        <dbReference type="ChEBI" id="CHEBI:30616"/>
    </ligand>
</feature>
<evidence type="ECO:0000256" key="4">
    <source>
        <dbReference type="ARBA" id="ARBA00022490"/>
    </source>
</evidence>
<feature type="binding site" evidence="11">
    <location>
        <begin position="146"/>
        <end position="153"/>
    </location>
    <ligand>
        <name>UMP</name>
        <dbReference type="ChEBI" id="CHEBI:57865"/>
    </ligand>
</feature>
<keyword evidence="9 11" id="KW-0665">Pyrimidine biosynthesis</keyword>
<dbReference type="InterPro" id="IPR001048">
    <property type="entry name" value="Asp/Glu/Uridylate_kinase"/>
</dbReference>
<dbReference type="UniPathway" id="UPA00159">
    <property type="reaction ID" value="UER00275"/>
</dbReference>
<dbReference type="EC" id="2.7.4.22" evidence="11"/>
<dbReference type="PANTHER" id="PTHR42833:SF4">
    <property type="entry name" value="URIDYLATE KINASE PUMPKIN, CHLOROPLASTIC"/>
    <property type="match status" value="1"/>
</dbReference>
<dbReference type="EMBL" id="CP028374">
    <property type="protein sequence ID" value="AXN02095.1"/>
    <property type="molecule type" value="Genomic_DNA"/>
</dbReference>
<evidence type="ECO:0000256" key="2">
    <source>
        <dbReference type="ARBA" id="ARBA00004791"/>
    </source>
</evidence>
<dbReference type="InterPro" id="IPR036393">
    <property type="entry name" value="AceGlu_kinase-like_sf"/>
</dbReference>
<proteinExistence type="inferred from homology"/>
<protein>
    <recommendedName>
        <fullName evidence="11">Uridylate kinase</fullName>
        <shortName evidence="11">UK</shortName>
        <ecNumber evidence="11">2.7.4.22</ecNumber>
    </recommendedName>
    <alternativeName>
        <fullName evidence="11">Uridine monophosphate kinase</fullName>
        <shortName evidence="11">UMP kinase</shortName>
        <shortName evidence="11">UMPK</shortName>
    </alternativeName>
</protein>
<dbReference type="GO" id="GO:0005829">
    <property type="term" value="C:cytosol"/>
    <property type="evidence" value="ECO:0007669"/>
    <property type="project" value="TreeGrafter"/>
</dbReference>
<dbReference type="GO" id="GO:0033862">
    <property type="term" value="F:UMP kinase activity"/>
    <property type="evidence" value="ECO:0007669"/>
    <property type="project" value="UniProtKB-EC"/>
</dbReference>
<evidence type="ECO:0000313" key="14">
    <source>
        <dbReference type="Proteomes" id="UP000256856"/>
    </source>
</evidence>
<organism evidence="13 14">
    <name type="scientific">Candidatus Purcelliella pentastirinorum</name>
    <dbReference type="NCBI Taxonomy" id="472834"/>
    <lineage>
        <taxon>Bacteria</taxon>
        <taxon>Pseudomonadati</taxon>
        <taxon>Pseudomonadota</taxon>
        <taxon>Gammaproteobacteria</taxon>
        <taxon>Enterobacterales</taxon>
        <taxon>Enterobacteriaceae</taxon>
        <taxon>Candidatus Purcelliella</taxon>
    </lineage>
</organism>
<keyword evidence="7 11" id="KW-0418">Kinase</keyword>
<reference evidence="13 14" key="1">
    <citation type="submission" date="2018-03" db="EMBL/GenBank/DDBJ databases">
        <title>A parallel universe: an anciently diverged bacterial symbiosis in a Hawaiian planthopper (Hemiptera: Cixiidae) reveals rearranged nutritional responsibilities.</title>
        <authorList>
            <person name="Bennett G."/>
            <person name="Mao M."/>
        </authorList>
    </citation>
    <scope>NUCLEOTIDE SEQUENCE [LARGE SCALE GENOMIC DNA]</scope>
    <source>
        <strain evidence="13 14">OLIH</strain>
    </source>
</reference>
<dbReference type="NCBIfam" id="TIGR02075">
    <property type="entry name" value="pyrH_bact"/>
    <property type="match status" value="1"/>
</dbReference>
<comment type="activity regulation">
    <text evidence="11">Inhibited by UTP.</text>
</comment>
<keyword evidence="6 11" id="KW-0547">Nucleotide-binding</keyword>
<evidence type="ECO:0000256" key="8">
    <source>
        <dbReference type="ARBA" id="ARBA00022840"/>
    </source>
</evidence>
<feature type="binding site" evidence="11">
    <location>
        <position position="85"/>
    </location>
    <ligand>
        <name>UMP</name>
        <dbReference type="ChEBI" id="CHEBI:57865"/>
    </ligand>
</feature>
<evidence type="ECO:0000256" key="11">
    <source>
        <dbReference type="HAMAP-Rule" id="MF_01220"/>
    </source>
</evidence>
<keyword evidence="14" id="KW-1185">Reference proteome</keyword>
<keyword evidence="4 11" id="KW-0963">Cytoplasm</keyword>
<comment type="function">
    <text evidence="11">Catalyzes the reversible phosphorylation of UMP to UDP.</text>
</comment>
<comment type="pathway">
    <text evidence="2 11">Pyrimidine metabolism; CTP biosynthesis via de novo pathway; UDP from UMP (UMPK route): step 1/1.</text>
</comment>
<feature type="binding site" evidence="11">
    <location>
        <position position="173"/>
    </location>
    <ligand>
        <name>ATP</name>
        <dbReference type="ChEBI" id="CHEBI:30616"/>
    </ligand>
</feature>
<dbReference type="GO" id="GO:0044210">
    <property type="term" value="P:'de novo' CTP biosynthetic process"/>
    <property type="evidence" value="ECO:0007669"/>
    <property type="project" value="UniProtKB-UniRule"/>
</dbReference>
<evidence type="ECO:0000256" key="3">
    <source>
        <dbReference type="ARBA" id="ARBA00007614"/>
    </source>
</evidence>
<feature type="binding site" evidence="11">
    <location>
        <position position="179"/>
    </location>
    <ligand>
        <name>ATP</name>
        <dbReference type="ChEBI" id="CHEBI:30616"/>
    </ligand>
</feature>
<keyword evidence="5 11" id="KW-0808">Transferase</keyword>
<keyword evidence="8 11" id="KW-0067">ATP-binding</keyword>
<dbReference type="InterPro" id="IPR015963">
    <property type="entry name" value="Uridylate_kinase_bac"/>
</dbReference>
<feature type="domain" description="Aspartate/glutamate/uridylate kinase" evidence="12">
    <location>
        <begin position="19"/>
        <end position="227"/>
    </location>
</feature>
<evidence type="ECO:0000256" key="5">
    <source>
        <dbReference type="ARBA" id="ARBA00022679"/>
    </source>
</evidence>
<accession>A0A346DZE0</accession>
<feature type="binding site" evidence="11">
    <location>
        <position position="70"/>
    </location>
    <ligand>
        <name>ATP</name>
        <dbReference type="ChEBI" id="CHEBI:30616"/>
    </ligand>
</feature>
<feature type="binding site" evidence="11">
    <location>
        <position position="65"/>
    </location>
    <ligand>
        <name>UMP</name>
        <dbReference type="ChEBI" id="CHEBI:57865"/>
    </ligand>
</feature>
<comment type="similarity">
    <text evidence="3 11">Belongs to the UMP kinase family.</text>
</comment>
<evidence type="ECO:0000256" key="7">
    <source>
        <dbReference type="ARBA" id="ARBA00022777"/>
    </source>
</evidence>
<dbReference type="PANTHER" id="PTHR42833">
    <property type="entry name" value="URIDYLATE KINASE"/>
    <property type="match status" value="1"/>
</dbReference>
<dbReference type="GO" id="GO:0005524">
    <property type="term" value="F:ATP binding"/>
    <property type="evidence" value="ECO:0007669"/>
    <property type="project" value="UniProtKB-KW"/>
</dbReference>